<dbReference type="RefSeq" id="WP_036486183.1">
    <property type="nucleotide sequence ID" value="NZ_JMQM01000002.1"/>
</dbReference>
<comment type="caution">
    <text evidence="2">The sequence shown here is derived from an EMBL/GenBank/DDBJ whole genome shotgun (WGS) entry which is preliminary data.</text>
</comment>
<evidence type="ECO:0008006" key="4">
    <source>
        <dbReference type="Google" id="ProtNLM"/>
    </source>
</evidence>
<proteinExistence type="predicted"/>
<dbReference type="PATRIC" id="fig|472175.3.peg.3169"/>
<dbReference type="STRING" id="472175.EL18_03172"/>
<evidence type="ECO:0000313" key="2">
    <source>
        <dbReference type="EMBL" id="KFB08917.1"/>
    </source>
</evidence>
<gene>
    <name evidence="2" type="ORF">EL18_03172</name>
</gene>
<accession>A0A084U7I1</accession>
<evidence type="ECO:0000256" key="1">
    <source>
        <dbReference type="SAM" id="SignalP"/>
    </source>
</evidence>
<reference evidence="2 3" key="1">
    <citation type="submission" date="2014-05" db="EMBL/GenBank/DDBJ databases">
        <title>Draft Genome Sequence of Nitratireductor basaltis Strain UMTGB225, A Marine Bacterium Isolated from Green Barrel Tunicate.</title>
        <authorList>
            <person name="Gan H.Y."/>
        </authorList>
    </citation>
    <scope>NUCLEOTIDE SEQUENCE [LARGE SCALE GENOMIC DNA]</scope>
    <source>
        <strain evidence="2 3">UMTGB225</strain>
    </source>
</reference>
<dbReference type="Proteomes" id="UP000053675">
    <property type="component" value="Unassembled WGS sequence"/>
</dbReference>
<dbReference type="EMBL" id="JMQM01000002">
    <property type="protein sequence ID" value="KFB08917.1"/>
    <property type="molecule type" value="Genomic_DNA"/>
</dbReference>
<keyword evidence="1" id="KW-0732">Signal</keyword>
<feature type="signal peptide" evidence="1">
    <location>
        <begin position="1"/>
        <end position="21"/>
    </location>
</feature>
<keyword evidence="3" id="KW-1185">Reference proteome</keyword>
<dbReference type="eggNOG" id="COG3064">
    <property type="taxonomic scope" value="Bacteria"/>
</dbReference>
<dbReference type="Pfam" id="PF11306">
    <property type="entry name" value="DUF3108"/>
    <property type="match status" value="1"/>
</dbReference>
<feature type="chain" id="PRO_5001782899" description="DUF3108 domain-containing protein" evidence="1">
    <location>
        <begin position="22"/>
        <end position="253"/>
    </location>
</feature>
<evidence type="ECO:0000313" key="3">
    <source>
        <dbReference type="Proteomes" id="UP000053675"/>
    </source>
</evidence>
<organism evidence="2 3">
    <name type="scientific">Nitratireductor basaltis</name>
    <dbReference type="NCBI Taxonomy" id="472175"/>
    <lineage>
        <taxon>Bacteria</taxon>
        <taxon>Pseudomonadati</taxon>
        <taxon>Pseudomonadota</taxon>
        <taxon>Alphaproteobacteria</taxon>
        <taxon>Hyphomicrobiales</taxon>
        <taxon>Phyllobacteriaceae</taxon>
        <taxon>Nitratireductor</taxon>
    </lineage>
</organism>
<dbReference type="InterPro" id="IPR021457">
    <property type="entry name" value="DUF3108"/>
</dbReference>
<sequence length="253" mass="27743">MKTRHLFALILAGTCLAPTVAATQERSVRVRYDAYYLGLPIGKAEFDTRLNKAGYAISGSFASAGLVRIFDQTNGRISINGRFAGSEIRPNSYDLKYSSGKKQKRTTIAFDGSKVSKTTNVPELKKRKDKVPLKQDHLTGVADPISASLINTDDAASVCRQTLKVYDGEMRVDLKLSPAPRSESFKQSAVTCRGRFVPLSGHRPNHSSIKFLRDKAVIRIGFNPVEGTSLYSPSEAIVGTKIGNVHVKARRIQ</sequence>
<protein>
    <recommendedName>
        <fullName evidence="4">DUF3108 domain-containing protein</fullName>
    </recommendedName>
</protein>
<name>A0A084U7I1_9HYPH</name>
<dbReference type="AlphaFoldDB" id="A0A084U7I1"/>
<dbReference type="OrthoDB" id="7630100at2"/>